<evidence type="ECO:0000259" key="2">
    <source>
        <dbReference type="PROSITE" id="PS51391"/>
    </source>
</evidence>
<evidence type="ECO:0000256" key="1">
    <source>
        <dbReference type="SAM" id="MobiDB-lite"/>
    </source>
</evidence>
<dbReference type="PANTHER" id="PTHR12460:SF0">
    <property type="entry name" value="CID DOMAIN-CONTAINING PROTEIN-RELATED"/>
    <property type="match status" value="1"/>
</dbReference>
<evidence type="ECO:0000313" key="4">
    <source>
        <dbReference type="Proteomes" id="UP001281003"/>
    </source>
</evidence>
<feature type="compositionally biased region" description="Basic and acidic residues" evidence="1">
    <location>
        <begin position="290"/>
        <end position="304"/>
    </location>
</feature>
<evidence type="ECO:0000313" key="3">
    <source>
        <dbReference type="EMBL" id="KAK3399056.1"/>
    </source>
</evidence>
<dbReference type="InterPro" id="IPR047883">
    <property type="entry name" value="Rtt103-like_CID"/>
</dbReference>
<dbReference type="GO" id="GO:0099122">
    <property type="term" value="F:RNA polymerase II C-terminal domain binding"/>
    <property type="evidence" value="ECO:0007669"/>
    <property type="project" value="InterPro"/>
</dbReference>
<gene>
    <name evidence="3" type="ORF">B0T20DRAFT_190076</name>
</gene>
<feature type="compositionally biased region" description="Low complexity" evidence="1">
    <location>
        <begin position="326"/>
        <end position="336"/>
    </location>
</feature>
<organism evidence="3 4">
    <name type="scientific">Sordaria brevicollis</name>
    <dbReference type="NCBI Taxonomy" id="83679"/>
    <lineage>
        <taxon>Eukaryota</taxon>
        <taxon>Fungi</taxon>
        <taxon>Dikarya</taxon>
        <taxon>Ascomycota</taxon>
        <taxon>Pezizomycotina</taxon>
        <taxon>Sordariomycetes</taxon>
        <taxon>Sordariomycetidae</taxon>
        <taxon>Sordariales</taxon>
        <taxon>Sordariaceae</taxon>
        <taxon>Sordaria</taxon>
    </lineage>
</organism>
<accession>A0AAE0PFP3</accession>
<name>A0AAE0PFP3_SORBR</name>
<proteinExistence type="predicted"/>
<reference evidence="3" key="2">
    <citation type="submission" date="2023-07" db="EMBL/GenBank/DDBJ databases">
        <authorList>
            <consortium name="Lawrence Berkeley National Laboratory"/>
            <person name="Haridas S."/>
            <person name="Hensen N."/>
            <person name="Bonometti L."/>
            <person name="Westerberg I."/>
            <person name="Brannstrom I.O."/>
            <person name="Guillou S."/>
            <person name="Cros-Aarteil S."/>
            <person name="Calhoun S."/>
            <person name="Kuo A."/>
            <person name="Mondo S."/>
            <person name="Pangilinan J."/>
            <person name="Riley R."/>
            <person name="LaButti K."/>
            <person name="Andreopoulos B."/>
            <person name="Lipzen A."/>
            <person name="Chen C."/>
            <person name="Yanf M."/>
            <person name="Daum C."/>
            <person name="Ng V."/>
            <person name="Clum A."/>
            <person name="Steindorff A."/>
            <person name="Ohm R."/>
            <person name="Martin F."/>
            <person name="Silar P."/>
            <person name="Natvig D."/>
            <person name="Lalanne C."/>
            <person name="Gautier V."/>
            <person name="Ament-velasquez S.L."/>
            <person name="Kruys A."/>
            <person name="Hutchinson M.I."/>
            <person name="Powell A.J."/>
            <person name="Barry K."/>
            <person name="Miller A.N."/>
            <person name="Grigoriev I.V."/>
            <person name="Debuchy R."/>
            <person name="Gladieux P."/>
            <person name="Thoren M.H."/>
            <person name="Johannesson H."/>
        </authorList>
    </citation>
    <scope>NUCLEOTIDE SEQUENCE</scope>
    <source>
        <strain evidence="3">FGSC 1904</strain>
    </source>
</reference>
<dbReference type="InterPro" id="IPR008942">
    <property type="entry name" value="ENTH_VHS"/>
</dbReference>
<dbReference type="CDD" id="cd17003">
    <property type="entry name" value="CID_Rtt103"/>
    <property type="match status" value="1"/>
</dbReference>
<protein>
    <submittedName>
        <fullName evidence="3">RNA polymerase II-binding domain-containing protein</fullName>
    </submittedName>
</protein>
<dbReference type="InterPro" id="IPR006569">
    <property type="entry name" value="CID_dom"/>
</dbReference>
<dbReference type="Pfam" id="PF04818">
    <property type="entry name" value="CID"/>
    <property type="match status" value="1"/>
</dbReference>
<dbReference type="PANTHER" id="PTHR12460">
    <property type="entry name" value="CYCLIN-DEPENDENT KINASE INHIBITOR-RELATED PROTEIN"/>
    <property type="match status" value="1"/>
</dbReference>
<dbReference type="AlphaFoldDB" id="A0AAE0PFP3"/>
<dbReference type="Gene3D" id="1.25.40.90">
    <property type="match status" value="1"/>
</dbReference>
<keyword evidence="4" id="KW-1185">Reference proteome</keyword>
<dbReference type="GO" id="GO:0031124">
    <property type="term" value="P:mRNA 3'-end processing"/>
    <property type="evidence" value="ECO:0007669"/>
    <property type="project" value="InterPro"/>
</dbReference>
<dbReference type="SMART" id="SM00582">
    <property type="entry name" value="RPR"/>
    <property type="match status" value="1"/>
</dbReference>
<reference evidence="3" key="1">
    <citation type="journal article" date="2023" name="Mol. Phylogenet. Evol.">
        <title>Genome-scale phylogeny and comparative genomics of the fungal order Sordariales.</title>
        <authorList>
            <person name="Hensen N."/>
            <person name="Bonometti L."/>
            <person name="Westerberg I."/>
            <person name="Brannstrom I.O."/>
            <person name="Guillou S."/>
            <person name="Cros-Aarteil S."/>
            <person name="Calhoun S."/>
            <person name="Haridas S."/>
            <person name="Kuo A."/>
            <person name="Mondo S."/>
            <person name="Pangilinan J."/>
            <person name="Riley R."/>
            <person name="LaButti K."/>
            <person name="Andreopoulos B."/>
            <person name="Lipzen A."/>
            <person name="Chen C."/>
            <person name="Yan M."/>
            <person name="Daum C."/>
            <person name="Ng V."/>
            <person name="Clum A."/>
            <person name="Steindorff A."/>
            <person name="Ohm R.A."/>
            <person name="Martin F."/>
            <person name="Silar P."/>
            <person name="Natvig D.O."/>
            <person name="Lalanne C."/>
            <person name="Gautier V."/>
            <person name="Ament-Velasquez S.L."/>
            <person name="Kruys A."/>
            <person name="Hutchinson M.I."/>
            <person name="Powell A.J."/>
            <person name="Barry K."/>
            <person name="Miller A.N."/>
            <person name="Grigoriev I.V."/>
            <person name="Debuchy R."/>
            <person name="Gladieux P."/>
            <person name="Hiltunen Thoren M."/>
            <person name="Johannesson H."/>
        </authorList>
    </citation>
    <scope>NUCLEOTIDE SEQUENCE</scope>
    <source>
        <strain evidence="3">FGSC 1904</strain>
    </source>
</reference>
<dbReference type="EMBL" id="JAUTDP010000005">
    <property type="protein sequence ID" value="KAK3399056.1"/>
    <property type="molecule type" value="Genomic_DNA"/>
</dbReference>
<dbReference type="SUPFAM" id="SSF48464">
    <property type="entry name" value="ENTH/VHS domain"/>
    <property type="match status" value="1"/>
</dbReference>
<comment type="caution">
    <text evidence="3">The sequence shown here is derived from an EMBL/GenBank/DDBJ whole genome shotgun (WGS) entry which is preliminary data.</text>
</comment>
<dbReference type="PROSITE" id="PS51391">
    <property type="entry name" value="CID"/>
    <property type="match status" value="1"/>
</dbReference>
<sequence>MAYNEDAVLSKLSALTETHESIATTAQWIMFHRRHAAQTVHLWLTKLKDLPSPKRLNMIYLANEVTQQSKARNKEDFLQAFSPFIADATALSYKGASSDIQNKLRRVVDVWRERKIFPLEVQDAIDARLRELDSARSGGPMFGSSSLSSSSATAVPPELAPLVTSQQAVTKSAQALKTSLTTANSDYSKLMDPANAPPQAPVYAARLNGLLKNLANAEGAVTECIKTREELISALEKMLNSNRQALEVEQSQLRDIGTRKTAVEEKKQAIELSIIGGLPHSNAQEQATGGEERAPASSDGHDIGRPQVEALTPPHVQDHDDFYDNQPSEQQQQQPQNGHAHPTGSAPGIEMLSTLASQYESVPTREAKKRKIDETEDIPDVGIDADVAEMIRKESTA</sequence>
<feature type="region of interest" description="Disordered" evidence="1">
    <location>
        <begin position="274"/>
        <end position="397"/>
    </location>
</feature>
<dbReference type="FunFam" id="1.25.40.90:FF:000030">
    <property type="entry name" value="DUF618 domain protein"/>
    <property type="match status" value="1"/>
</dbReference>
<feature type="domain" description="CID" evidence="2">
    <location>
        <begin position="1"/>
        <end position="133"/>
    </location>
</feature>
<dbReference type="Proteomes" id="UP001281003">
    <property type="component" value="Unassembled WGS sequence"/>
</dbReference>